<dbReference type="Gene3D" id="3.60.10.10">
    <property type="entry name" value="Endonuclease/exonuclease/phosphatase"/>
    <property type="match status" value="1"/>
</dbReference>
<dbReference type="SUPFAM" id="SSF141072">
    <property type="entry name" value="CalX-like"/>
    <property type="match status" value="1"/>
</dbReference>
<proteinExistence type="predicted"/>
<name>A0ABP7Y3Y3_9ACTN</name>
<evidence type="ECO:0000313" key="3">
    <source>
        <dbReference type="EMBL" id="GAA4130224.1"/>
    </source>
</evidence>
<gene>
    <name evidence="3" type="ORF">GCM10022215_43700</name>
</gene>
<dbReference type="InterPro" id="IPR036691">
    <property type="entry name" value="Endo/exonu/phosph_ase_sf"/>
</dbReference>
<dbReference type="InterPro" id="IPR038081">
    <property type="entry name" value="CalX-like_sf"/>
</dbReference>
<dbReference type="Gene3D" id="2.60.40.2030">
    <property type="match status" value="1"/>
</dbReference>
<accession>A0ABP7Y3Y3</accession>
<dbReference type="SUPFAM" id="SSF56219">
    <property type="entry name" value="DNase I-like"/>
    <property type="match status" value="1"/>
</dbReference>
<reference evidence="4" key="1">
    <citation type="journal article" date="2019" name="Int. J. Syst. Evol. Microbiol.">
        <title>The Global Catalogue of Microorganisms (GCM) 10K type strain sequencing project: providing services to taxonomists for standard genome sequencing and annotation.</title>
        <authorList>
            <consortium name="The Broad Institute Genomics Platform"/>
            <consortium name="The Broad Institute Genome Sequencing Center for Infectious Disease"/>
            <person name="Wu L."/>
            <person name="Ma J."/>
        </authorList>
    </citation>
    <scope>NUCLEOTIDE SEQUENCE [LARGE SCALE GENOMIC DNA]</scope>
    <source>
        <strain evidence="4">JCM 16703</strain>
    </source>
</reference>
<feature type="signal peptide" evidence="1">
    <location>
        <begin position="1"/>
        <end position="31"/>
    </location>
</feature>
<dbReference type="RefSeq" id="WP_344735676.1">
    <property type="nucleotide sequence ID" value="NZ_BAAAZH010000037.1"/>
</dbReference>
<feature type="domain" description="Endonuclease/exonuclease/phosphatase" evidence="2">
    <location>
        <begin position="55"/>
        <end position="291"/>
    </location>
</feature>
<comment type="caution">
    <text evidence="3">The sequence shown here is derived from an EMBL/GenBank/DDBJ whole genome shotgun (WGS) entry which is preliminary data.</text>
</comment>
<evidence type="ECO:0000259" key="2">
    <source>
        <dbReference type="Pfam" id="PF03372"/>
    </source>
</evidence>
<keyword evidence="4" id="KW-1185">Reference proteome</keyword>
<evidence type="ECO:0000313" key="4">
    <source>
        <dbReference type="Proteomes" id="UP001501495"/>
    </source>
</evidence>
<keyword evidence="1" id="KW-0732">Signal</keyword>
<sequence length="439" mass="47653">MTRPGPRPALRLLLTGAALVVPLLAPVGALSADAVPAAPSSSRATTVGPSSLRLGTYNIRSGVSVADFKKAVDAMKPRADLIGFQELGRNEKNAYLKADHDWGYYRPPATQQNPVIWRRDLFDVVSSRGYLLTQARDLGGELGAADETDNWATVVRLRERASGQVFSYINVHFVHGAVQAGKPTPGRPRTFALYVDQVKAAAEVVKAERAVSPTVYIGGDFNIGYKADDKVRDKRLPYRRFTALGMTSIWKGSPYLEAKKGTHADALIDQIWTTAAPASVHIERDITESDHVPAAATYDLAQADGYTQAAVGTIGFKDTAVAVQECNKTWQHPTFRFKVDLGDPEIGYVRDARMVPGSAPASVVRKYDFSALWDDDPSTNTLTVEINPDKIAQGDRTFDVQLIDPVNADLITGRDVVRATILDDDAEGSGYPKCTAPPK</sequence>
<dbReference type="Pfam" id="PF03372">
    <property type="entry name" value="Exo_endo_phos"/>
    <property type="match status" value="1"/>
</dbReference>
<protein>
    <recommendedName>
        <fullName evidence="2">Endonuclease/exonuclease/phosphatase domain-containing protein</fullName>
    </recommendedName>
</protein>
<dbReference type="Proteomes" id="UP001501495">
    <property type="component" value="Unassembled WGS sequence"/>
</dbReference>
<dbReference type="EMBL" id="BAAAZH010000037">
    <property type="protein sequence ID" value="GAA4130224.1"/>
    <property type="molecule type" value="Genomic_DNA"/>
</dbReference>
<organism evidence="3 4">
    <name type="scientific">Nocardioides fonticola</name>
    <dbReference type="NCBI Taxonomy" id="450363"/>
    <lineage>
        <taxon>Bacteria</taxon>
        <taxon>Bacillati</taxon>
        <taxon>Actinomycetota</taxon>
        <taxon>Actinomycetes</taxon>
        <taxon>Propionibacteriales</taxon>
        <taxon>Nocardioidaceae</taxon>
        <taxon>Nocardioides</taxon>
    </lineage>
</organism>
<evidence type="ECO:0000256" key="1">
    <source>
        <dbReference type="SAM" id="SignalP"/>
    </source>
</evidence>
<feature type="chain" id="PRO_5046143257" description="Endonuclease/exonuclease/phosphatase domain-containing protein" evidence="1">
    <location>
        <begin position="32"/>
        <end position="439"/>
    </location>
</feature>
<dbReference type="InterPro" id="IPR005135">
    <property type="entry name" value="Endo/exonuclease/phosphatase"/>
</dbReference>